<reference evidence="2 3" key="3">
    <citation type="journal article" date="2014" name="J. Ind. Microbiol. Biotechnol.">
        <title>Genome mining of the Streptomyces avermitilis genome and development of genome-minimized hosts for heterologous expression of biosynthetic gene clusters.</title>
        <authorList>
            <person name="Ikeda H."/>
            <person name="Shin-ya K."/>
            <person name="Omura S."/>
        </authorList>
    </citation>
    <scope>NUCLEOTIDE SEQUENCE [LARGE SCALE GENOMIC DNA]</scope>
    <source>
        <strain evidence="3">ATCC 31267 / DSM 46492 / JCM 5070 / NBRC 14893 / NCIMB 12804 / NRRL 8165 / MA-4680</strain>
    </source>
</reference>
<accession>Q82F26</accession>
<dbReference type="KEGG" id="sma:SAVERM_4437"/>
<dbReference type="HOGENOM" id="CLU_1089524_0_0_11"/>
<dbReference type="AlphaFoldDB" id="Q82F26"/>
<evidence type="ECO:0000313" key="3">
    <source>
        <dbReference type="Proteomes" id="UP000000428"/>
    </source>
</evidence>
<evidence type="ECO:0000313" key="2">
    <source>
        <dbReference type="EMBL" id="BAC72149.1"/>
    </source>
</evidence>
<dbReference type="InterPro" id="IPR006016">
    <property type="entry name" value="UspA"/>
</dbReference>
<dbReference type="Pfam" id="PF00582">
    <property type="entry name" value="Usp"/>
    <property type="match status" value="1"/>
</dbReference>
<reference evidence="2 3" key="2">
    <citation type="journal article" date="2003" name="Nat. Biotechnol.">
        <title>Complete genome sequence and comparative analysis of the industrial microorganism Streptomyces avermitilis.</title>
        <authorList>
            <person name="Ikeda H."/>
            <person name="Ishikawa J."/>
            <person name="Hanamoto A."/>
            <person name="Shinose M."/>
            <person name="Kikuchi H."/>
            <person name="Shiba T."/>
            <person name="Sakaki Y."/>
            <person name="Hattori M."/>
            <person name="Omura S."/>
        </authorList>
    </citation>
    <scope>NUCLEOTIDE SEQUENCE [LARGE SCALE GENOMIC DNA]</scope>
    <source>
        <strain evidence="3">ATCC 31267 / DSM 46492 / JCM 5070 / NBRC 14893 / NCIMB 12804 / NRRL 8165 / MA-4680</strain>
    </source>
</reference>
<protein>
    <recommendedName>
        <fullName evidence="1">UspA domain-containing protein</fullName>
    </recommendedName>
</protein>
<evidence type="ECO:0000259" key="1">
    <source>
        <dbReference type="Pfam" id="PF00582"/>
    </source>
</evidence>
<sequence length="255" mass="27506">MPCLTAWWIRTERSDVRRYGRDAGEESLEQAKSVPREVSWVTWSGTRHAVRGTQHEARRPATCGPHARHWLPRARRNGTVECAVGTGTLRRPSPMSVIAWIVEGTWPACVDAARRYAPEPAGLDLLYVGGGDVPGIAHGAFAGLLGRGHPERDPGTRLEDLGAASAARLLDAAEERLGRPCGRMERYGRVEREVVAAAEGAELLIVARDGDRARLGPHSLGPASRFVVDHAPCPVLLVWPAPAPGLGTIPPPPHP</sequence>
<organism evidence="2 3">
    <name type="scientific">Streptomyces avermitilis (strain ATCC 31267 / DSM 46492 / JCM 5070 / NBRC 14893 / NCIMB 12804 / NRRL 8165 / MA-4680)</name>
    <dbReference type="NCBI Taxonomy" id="227882"/>
    <lineage>
        <taxon>Bacteria</taxon>
        <taxon>Bacillati</taxon>
        <taxon>Actinomycetota</taxon>
        <taxon>Actinomycetes</taxon>
        <taxon>Kitasatosporales</taxon>
        <taxon>Streptomycetaceae</taxon>
        <taxon>Streptomyces</taxon>
    </lineage>
</organism>
<dbReference type="Proteomes" id="UP000000428">
    <property type="component" value="Chromosome"/>
</dbReference>
<reference evidence="2 3" key="1">
    <citation type="journal article" date="2001" name="Proc. Natl. Acad. Sci. U.S.A.">
        <title>Genome sequence of an industrial microorganism Streptomyces avermitilis: deducing the ability of producing secondary metabolites.</title>
        <authorList>
            <person name="Omura S."/>
            <person name="Ikeda H."/>
            <person name="Ishikawa J."/>
            <person name="Hanamoto A."/>
            <person name="Takahashi C."/>
            <person name="Shinose M."/>
            <person name="Takahashi Y."/>
            <person name="Horikawa H."/>
            <person name="Nakazawa H."/>
            <person name="Osonoe T."/>
            <person name="Kikuchi H."/>
            <person name="Shiba T."/>
            <person name="Sakaki Y."/>
            <person name="Hattori M."/>
        </authorList>
    </citation>
    <scope>NUCLEOTIDE SEQUENCE [LARGE SCALE GENOMIC DNA]</scope>
    <source>
        <strain evidence="3">ATCC 31267 / DSM 46492 / JCM 5070 / NBRC 14893 / NCIMB 12804 / NRRL 8165 / MA-4680</strain>
    </source>
</reference>
<name>Q82F26_STRAW</name>
<dbReference type="SUPFAM" id="SSF52402">
    <property type="entry name" value="Adenine nucleotide alpha hydrolases-like"/>
    <property type="match status" value="1"/>
</dbReference>
<keyword evidence="3" id="KW-1185">Reference proteome</keyword>
<dbReference type="eggNOG" id="COG0589">
    <property type="taxonomic scope" value="Bacteria"/>
</dbReference>
<feature type="domain" description="UspA" evidence="1">
    <location>
        <begin position="171"/>
        <end position="238"/>
    </location>
</feature>
<gene>
    <name evidence="2" type="ORF">SAVERM_4437</name>
</gene>
<proteinExistence type="predicted"/>
<dbReference type="CDD" id="cd00293">
    <property type="entry name" value="USP-like"/>
    <property type="match status" value="1"/>
</dbReference>
<dbReference type="EMBL" id="BA000030">
    <property type="protein sequence ID" value="BAC72149.1"/>
    <property type="molecule type" value="Genomic_DNA"/>
</dbReference>
<dbReference type="Gene3D" id="3.40.50.12370">
    <property type="match status" value="1"/>
</dbReference>